<protein>
    <submittedName>
        <fullName evidence="1">Uncharacterized protein</fullName>
    </submittedName>
</protein>
<feature type="non-terminal residue" evidence="1">
    <location>
        <position position="1"/>
    </location>
</feature>
<keyword evidence="2" id="KW-1185">Reference proteome</keyword>
<sequence>MSTLLWLPWMPDAKLLFTRKWLLLPEMHCVKADMLQVWQGKGIIEPVLSNGHLLLFPKKEAM</sequence>
<dbReference type="EMBL" id="JANBOI010001211">
    <property type="protein sequence ID" value="KAJ1727130.1"/>
    <property type="molecule type" value="Genomic_DNA"/>
</dbReference>
<comment type="caution">
    <text evidence="1">The sequence shown here is derived from an EMBL/GenBank/DDBJ whole genome shotgun (WGS) entry which is preliminary data.</text>
</comment>
<gene>
    <name evidence="1" type="ORF">LPJ61_004741</name>
</gene>
<name>A0A9W7Y8W9_9FUNG</name>
<organism evidence="1 2">
    <name type="scientific">Coemansia biformis</name>
    <dbReference type="NCBI Taxonomy" id="1286918"/>
    <lineage>
        <taxon>Eukaryota</taxon>
        <taxon>Fungi</taxon>
        <taxon>Fungi incertae sedis</taxon>
        <taxon>Zoopagomycota</taxon>
        <taxon>Kickxellomycotina</taxon>
        <taxon>Kickxellomycetes</taxon>
        <taxon>Kickxellales</taxon>
        <taxon>Kickxellaceae</taxon>
        <taxon>Coemansia</taxon>
    </lineage>
</organism>
<dbReference type="Proteomes" id="UP001143981">
    <property type="component" value="Unassembled WGS sequence"/>
</dbReference>
<reference evidence="1" key="1">
    <citation type="submission" date="2022-07" db="EMBL/GenBank/DDBJ databases">
        <title>Phylogenomic reconstructions and comparative analyses of Kickxellomycotina fungi.</title>
        <authorList>
            <person name="Reynolds N.K."/>
            <person name="Stajich J.E."/>
            <person name="Barry K."/>
            <person name="Grigoriev I.V."/>
            <person name="Crous P."/>
            <person name="Smith M.E."/>
        </authorList>
    </citation>
    <scope>NUCLEOTIDE SEQUENCE</scope>
    <source>
        <strain evidence="1">BCRC 34381</strain>
    </source>
</reference>
<evidence type="ECO:0000313" key="1">
    <source>
        <dbReference type="EMBL" id="KAJ1727130.1"/>
    </source>
</evidence>
<evidence type="ECO:0000313" key="2">
    <source>
        <dbReference type="Proteomes" id="UP001143981"/>
    </source>
</evidence>
<dbReference type="AlphaFoldDB" id="A0A9W7Y8W9"/>
<accession>A0A9W7Y8W9</accession>
<proteinExistence type="predicted"/>